<name>A0AAD5VBR8_9APHY</name>
<dbReference type="PANTHER" id="PTHR10344">
    <property type="entry name" value="THYMIDYLATE KINASE"/>
    <property type="match status" value="1"/>
</dbReference>
<keyword evidence="8" id="KW-0418">Kinase</keyword>
<dbReference type="GO" id="GO:0005524">
    <property type="term" value="F:ATP binding"/>
    <property type="evidence" value="ECO:0007669"/>
    <property type="project" value="UniProtKB-KW"/>
</dbReference>
<evidence type="ECO:0000256" key="3">
    <source>
        <dbReference type="ARBA" id="ARBA00012980"/>
    </source>
</evidence>
<protein>
    <recommendedName>
        <fullName evidence="4">Thymidylate kinase</fullName>
        <ecNumber evidence="3">2.7.4.9</ecNumber>
    </recommendedName>
</protein>
<comment type="similarity">
    <text evidence="2">Belongs to the thymidylate kinase family.</text>
</comment>
<feature type="domain" description="Thymidylate kinase-like" evidence="10">
    <location>
        <begin position="10"/>
        <end position="201"/>
    </location>
</feature>
<keyword evidence="12" id="KW-1185">Reference proteome</keyword>
<dbReference type="Proteomes" id="UP001212997">
    <property type="component" value="Unassembled WGS sequence"/>
</dbReference>
<dbReference type="PROSITE" id="PS01331">
    <property type="entry name" value="THYMIDYLATE_KINASE"/>
    <property type="match status" value="1"/>
</dbReference>
<evidence type="ECO:0000256" key="8">
    <source>
        <dbReference type="ARBA" id="ARBA00022777"/>
    </source>
</evidence>
<dbReference type="InterPro" id="IPR027417">
    <property type="entry name" value="P-loop_NTPase"/>
</dbReference>
<dbReference type="GO" id="GO:0006235">
    <property type="term" value="P:dTTP biosynthetic process"/>
    <property type="evidence" value="ECO:0007669"/>
    <property type="project" value="TreeGrafter"/>
</dbReference>
<comment type="caution">
    <text evidence="11">The sequence shown here is derived from an EMBL/GenBank/DDBJ whole genome shotgun (WGS) entry which is preliminary data.</text>
</comment>
<evidence type="ECO:0000256" key="6">
    <source>
        <dbReference type="ARBA" id="ARBA00022727"/>
    </source>
</evidence>
<reference evidence="11" key="1">
    <citation type="submission" date="2022-07" db="EMBL/GenBank/DDBJ databases">
        <title>Genome Sequence of Physisporinus lineatus.</title>
        <authorList>
            <person name="Buettner E."/>
        </authorList>
    </citation>
    <scope>NUCLEOTIDE SEQUENCE</scope>
    <source>
        <strain evidence="11">VT162</strain>
    </source>
</reference>
<evidence type="ECO:0000256" key="5">
    <source>
        <dbReference type="ARBA" id="ARBA00022679"/>
    </source>
</evidence>
<dbReference type="GO" id="GO:0006233">
    <property type="term" value="P:dTDP biosynthetic process"/>
    <property type="evidence" value="ECO:0007669"/>
    <property type="project" value="InterPro"/>
</dbReference>
<evidence type="ECO:0000256" key="2">
    <source>
        <dbReference type="ARBA" id="ARBA00009776"/>
    </source>
</evidence>
<proteinExistence type="inferred from homology"/>
<dbReference type="SUPFAM" id="SSF52540">
    <property type="entry name" value="P-loop containing nucleoside triphosphate hydrolases"/>
    <property type="match status" value="1"/>
</dbReference>
<dbReference type="InterPro" id="IPR039430">
    <property type="entry name" value="Thymidylate_kin-like_dom"/>
</dbReference>
<evidence type="ECO:0000259" key="10">
    <source>
        <dbReference type="Pfam" id="PF02223"/>
    </source>
</evidence>
<dbReference type="Gene3D" id="3.40.50.300">
    <property type="entry name" value="P-loop containing nucleotide triphosphate hydrolases"/>
    <property type="match status" value="1"/>
</dbReference>
<evidence type="ECO:0000256" key="1">
    <source>
        <dbReference type="ARBA" id="ARBA00004992"/>
    </source>
</evidence>
<dbReference type="GO" id="GO:0005829">
    <property type="term" value="C:cytosol"/>
    <property type="evidence" value="ECO:0007669"/>
    <property type="project" value="TreeGrafter"/>
</dbReference>
<dbReference type="CDD" id="cd01672">
    <property type="entry name" value="TMPK"/>
    <property type="match status" value="1"/>
</dbReference>
<evidence type="ECO:0000256" key="7">
    <source>
        <dbReference type="ARBA" id="ARBA00022741"/>
    </source>
</evidence>
<dbReference type="FunFam" id="3.40.50.300:FF:000679">
    <property type="entry name" value="Thymidylate kinase"/>
    <property type="match status" value="1"/>
</dbReference>
<dbReference type="InterPro" id="IPR018095">
    <property type="entry name" value="Thymidylate_kin_CS"/>
</dbReference>
<gene>
    <name evidence="11" type="ORF">NLI96_g742</name>
</gene>
<keyword evidence="9" id="KW-0067">ATP-binding</keyword>
<organism evidence="11 12">
    <name type="scientific">Meripilus lineatus</name>
    <dbReference type="NCBI Taxonomy" id="2056292"/>
    <lineage>
        <taxon>Eukaryota</taxon>
        <taxon>Fungi</taxon>
        <taxon>Dikarya</taxon>
        <taxon>Basidiomycota</taxon>
        <taxon>Agaricomycotina</taxon>
        <taxon>Agaricomycetes</taxon>
        <taxon>Polyporales</taxon>
        <taxon>Meripilaceae</taxon>
        <taxon>Meripilus</taxon>
    </lineage>
</organism>
<keyword evidence="7" id="KW-0547">Nucleotide-binding</keyword>
<dbReference type="EC" id="2.7.4.9" evidence="3"/>
<keyword evidence="6" id="KW-0545">Nucleotide biosynthesis</keyword>
<accession>A0AAD5VBR8</accession>
<comment type="pathway">
    <text evidence="1">Pyrimidine metabolism; dTTP biosynthesis.</text>
</comment>
<dbReference type="InterPro" id="IPR018094">
    <property type="entry name" value="Thymidylate_kinase"/>
</dbReference>
<evidence type="ECO:0000313" key="12">
    <source>
        <dbReference type="Proteomes" id="UP001212997"/>
    </source>
</evidence>
<sequence>MAHRGPFVVIEGLDRSGKSTQAEALIKRLQDEKIPSKLIKFPDRSTPIGKLIDSYLRSESELDDHVVHLLFSANRWEVASSIVKDLQAGTLVLCDRYAFSGIAFSASKLKPDSPEPPLAYEWCRAPDVSLPAPDLTLFLDILPEKAKERGGFGEERYEKEEVQERVRVIFDRIGEEVESAGAGRWLVLDGGLDQEEVEKSIWAEVKPLTKGTTAPIQKLWDKTREAAMLSALYI</sequence>
<dbReference type="GO" id="GO:0005634">
    <property type="term" value="C:nucleus"/>
    <property type="evidence" value="ECO:0007669"/>
    <property type="project" value="TreeGrafter"/>
</dbReference>
<dbReference type="PANTHER" id="PTHR10344:SF1">
    <property type="entry name" value="THYMIDYLATE KINASE"/>
    <property type="match status" value="1"/>
</dbReference>
<dbReference type="GO" id="GO:0004798">
    <property type="term" value="F:dTMP kinase activity"/>
    <property type="evidence" value="ECO:0007669"/>
    <property type="project" value="UniProtKB-EC"/>
</dbReference>
<evidence type="ECO:0000313" key="11">
    <source>
        <dbReference type="EMBL" id="KAJ3491382.1"/>
    </source>
</evidence>
<dbReference type="EMBL" id="JANAWD010000013">
    <property type="protein sequence ID" value="KAJ3491382.1"/>
    <property type="molecule type" value="Genomic_DNA"/>
</dbReference>
<dbReference type="HAMAP" id="MF_00165">
    <property type="entry name" value="Thymidylate_kinase"/>
    <property type="match status" value="1"/>
</dbReference>
<dbReference type="AlphaFoldDB" id="A0AAD5VBR8"/>
<evidence type="ECO:0000256" key="4">
    <source>
        <dbReference type="ARBA" id="ARBA00017144"/>
    </source>
</evidence>
<dbReference type="GO" id="GO:0004550">
    <property type="term" value="F:nucleoside diphosphate kinase activity"/>
    <property type="evidence" value="ECO:0007669"/>
    <property type="project" value="TreeGrafter"/>
</dbReference>
<evidence type="ECO:0000256" key="9">
    <source>
        <dbReference type="ARBA" id="ARBA00022840"/>
    </source>
</evidence>
<dbReference type="NCBIfam" id="TIGR00041">
    <property type="entry name" value="DTMP_kinase"/>
    <property type="match status" value="1"/>
</dbReference>
<dbReference type="Pfam" id="PF02223">
    <property type="entry name" value="Thymidylate_kin"/>
    <property type="match status" value="1"/>
</dbReference>
<keyword evidence="5" id="KW-0808">Transferase</keyword>
<dbReference type="GO" id="GO:0006227">
    <property type="term" value="P:dUDP biosynthetic process"/>
    <property type="evidence" value="ECO:0007669"/>
    <property type="project" value="TreeGrafter"/>
</dbReference>